<gene>
    <name evidence="1" type="ORF">QBC32DRAFT_116761</name>
</gene>
<dbReference type="EMBL" id="MU859495">
    <property type="protein sequence ID" value="KAK3946839.1"/>
    <property type="molecule type" value="Genomic_DNA"/>
</dbReference>
<reference evidence="1" key="2">
    <citation type="submission" date="2023-06" db="EMBL/GenBank/DDBJ databases">
        <authorList>
            <consortium name="Lawrence Berkeley National Laboratory"/>
            <person name="Mondo S.J."/>
            <person name="Hensen N."/>
            <person name="Bonometti L."/>
            <person name="Westerberg I."/>
            <person name="Brannstrom I.O."/>
            <person name="Guillou S."/>
            <person name="Cros-Aarteil S."/>
            <person name="Calhoun S."/>
            <person name="Haridas S."/>
            <person name="Kuo A."/>
            <person name="Pangilinan J."/>
            <person name="Riley R."/>
            <person name="Labutti K."/>
            <person name="Andreopoulos B."/>
            <person name="Lipzen A."/>
            <person name="Chen C."/>
            <person name="Yanf M."/>
            <person name="Daum C."/>
            <person name="Ng V."/>
            <person name="Clum A."/>
            <person name="Steindorff A."/>
            <person name="Ohm R."/>
            <person name="Martin F."/>
            <person name="Silar P."/>
            <person name="Natvig D."/>
            <person name="Lalanne C."/>
            <person name="Gautier V."/>
            <person name="Ament-Velasquez S.L."/>
            <person name="Kruys A."/>
            <person name="Hutchinson M.I."/>
            <person name="Powell A.J."/>
            <person name="Barry K."/>
            <person name="Miller A.N."/>
            <person name="Grigoriev I.V."/>
            <person name="Debuchy R."/>
            <person name="Gladieux P."/>
            <person name="Thoren M.H."/>
            <person name="Johannesson H."/>
        </authorList>
    </citation>
    <scope>NUCLEOTIDE SEQUENCE</scope>
    <source>
        <strain evidence="1">CBS 626.80</strain>
    </source>
</reference>
<reference evidence="1" key="1">
    <citation type="journal article" date="2023" name="Mol. Phylogenet. Evol.">
        <title>Genome-scale phylogeny and comparative genomics of the fungal order Sordariales.</title>
        <authorList>
            <person name="Hensen N."/>
            <person name="Bonometti L."/>
            <person name="Westerberg I."/>
            <person name="Brannstrom I.O."/>
            <person name="Guillou S."/>
            <person name="Cros-Aarteil S."/>
            <person name="Calhoun S."/>
            <person name="Haridas S."/>
            <person name="Kuo A."/>
            <person name="Mondo S."/>
            <person name="Pangilinan J."/>
            <person name="Riley R."/>
            <person name="LaButti K."/>
            <person name="Andreopoulos B."/>
            <person name="Lipzen A."/>
            <person name="Chen C."/>
            <person name="Yan M."/>
            <person name="Daum C."/>
            <person name="Ng V."/>
            <person name="Clum A."/>
            <person name="Steindorff A."/>
            <person name="Ohm R.A."/>
            <person name="Martin F."/>
            <person name="Silar P."/>
            <person name="Natvig D.O."/>
            <person name="Lalanne C."/>
            <person name="Gautier V."/>
            <person name="Ament-Velasquez S.L."/>
            <person name="Kruys A."/>
            <person name="Hutchinson M.I."/>
            <person name="Powell A.J."/>
            <person name="Barry K."/>
            <person name="Miller A.N."/>
            <person name="Grigoriev I.V."/>
            <person name="Debuchy R."/>
            <person name="Gladieux P."/>
            <person name="Hiltunen Thoren M."/>
            <person name="Johannesson H."/>
        </authorList>
    </citation>
    <scope>NUCLEOTIDE SEQUENCE</scope>
    <source>
        <strain evidence="1">CBS 626.80</strain>
    </source>
</reference>
<name>A0AAN6NJA5_9PEZI</name>
<keyword evidence="2" id="KW-1185">Reference proteome</keyword>
<accession>A0AAN6NJA5</accession>
<dbReference type="Proteomes" id="UP001303222">
    <property type="component" value="Unassembled WGS sequence"/>
</dbReference>
<protein>
    <submittedName>
        <fullName evidence="1">Uncharacterized protein</fullName>
    </submittedName>
</protein>
<dbReference type="AlphaFoldDB" id="A0AAN6NJA5"/>
<organism evidence="1 2">
    <name type="scientific">Pseudoneurospora amorphoporcata</name>
    <dbReference type="NCBI Taxonomy" id="241081"/>
    <lineage>
        <taxon>Eukaryota</taxon>
        <taxon>Fungi</taxon>
        <taxon>Dikarya</taxon>
        <taxon>Ascomycota</taxon>
        <taxon>Pezizomycotina</taxon>
        <taxon>Sordariomycetes</taxon>
        <taxon>Sordariomycetidae</taxon>
        <taxon>Sordariales</taxon>
        <taxon>Sordariaceae</taxon>
        <taxon>Pseudoneurospora</taxon>
    </lineage>
</organism>
<evidence type="ECO:0000313" key="1">
    <source>
        <dbReference type="EMBL" id="KAK3946839.1"/>
    </source>
</evidence>
<sequence>MSSEGDVLLIFDFHRSISLIGGTEEEDQMLVQPGLTSSPSIKQLLGACVPLPGTETSSSKTATQMTQALCRILDSAHVRGDGKVSVQRLCSFMKEELRQDGTGLEQRVFVTQLGGRHLLDIELPVLSVGGGIDVGGDLLPRVTARGQIPS</sequence>
<proteinExistence type="predicted"/>
<comment type="caution">
    <text evidence="1">The sequence shown here is derived from an EMBL/GenBank/DDBJ whole genome shotgun (WGS) entry which is preliminary data.</text>
</comment>
<evidence type="ECO:0000313" key="2">
    <source>
        <dbReference type="Proteomes" id="UP001303222"/>
    </source>
</evidence>